<evidence type="ECO:0000313" key="1">
    <source>
        <dbReference type="EMBL" id="GAA0184256.1"/>
    </source>
</evidence>
<sequence length="302" mass="34849">MKRDKAPSPDGFSLEFYKDAWSVVKDFVIRAFQHFFQTGNMPKFINSTTLTLIPKKINLTNVCFVDDLCILSATNVKYISSVKKVLYYFGEIIGLKLNLKKSLVCFVGIEDEDHLNITLGIIKASLPIKYLGIPLNTKQLNSRYCRSLIDKINAKIGCWGARQLSYAERLNLQQSVIFGMYNFWCRKVFLLSFVIKKINDILINFFWHGKSEGKGKTKVSWKDMNSPKKEGGLGLKDVVEWSNACMARHLLNICVDKDTLWIRWINTYRLKGVSVWRVQKRSIDTNTWSKLLNLSPFIRPNV</sequence>
<dbReference type="PANTHER" id="PTHR33116:SF84">
    <property type="entry name" value="RNA-DIRECTED DNA POLYMERASE"/>
    <property type="match status" value="1"/>
</dbReference>
<dbReference type="PANTHER" id="PTHR33116">
    <property type="entry name" value="REVERSE TRANSCRIPTASE ZINC-BINDING DOMAIN-CONTAINING PROTEIN-RELATED-RELATED"/>
    <property type="match status" value="1"/>
</dbReference>
<gene>
    <name evidence="1" type="ORF">LIER_31544</name>
</gene>
<keyword evidence="1" id="KW-0695">RNA-directed DNA polymerase</keyword>
<dbReference type="GO" id="GO:0003964">
    <property type="term" value="F:RNA-directed DNA polymerase activity"/>
    <property type="evidence" value="ECO:0007669"/>
    <property type="project" value="UniProtKB-KW"/>
</dbReference>
<keyword evidence="1" id="KW-0808">Transferase</keyword>
<evidence type="ECO:0000313" key="2">
    <source>
        <dbReference type="Proteomes" id="UP001454036"/>
    </source>
</evidence>
<dbReference type="AlphaFoldDB" id="A0AAV3RX83"/>
<reference evidence="1 2" key="1">
    <citation type="submission" date="2024-01" db="EMBL/GenBank/DDBJ databases">
        <title>The complete chloroplast genome sequence of Lithospermum erythrorhizon: insights into the phylogenetic relationship among Boraginaceae species and the maternal lineages of purple gromwells.</title>
        <authorList>
            <person name="Okada T."/>
            <person name="Watanabe K."/>
        </authorList>
    </citation>
    <scope>NUCLEOTIDE SEQUENCE [LARGE SCALE GENOMIC DNA]</scope>
</reference>
<comment type="caution">
    <text evidence="1">The sequence shown here is derived from an EMBL/GenBank/DDBJ whole genome shotgun (WGS) entry which is preliminary data.</text>
</comment>
<dbReference type="EMBL" id="BAABME010011763">
    <property type="protein sequence ID" value="GAA0184256.1"/>
    <property type="molecule type" value="Genomic_DNA"/>
</dbReference>
<dbReference type="Proteomes" id="UP001454036">
    <property type="component" value="Unassembled WGS sequence"/>
</dbReference>
<accession>A0AAV3RX83</accession>
<protein>
    <submittedName>
        <fullName evidence="1">Reverse transcriptase</fullName>
    </submittedName>
</protein>
<name>A0AAV3RX83_LITER</name>
<proteinExistence type="predicted"/>
<organism evidence="1 2">
    <name type="scientific">Lithospermum erythrorhizon</name>
    <name type="common">Purple gromwell</name>
    <name type="synonym">Lithospermum officinale var. erythrorhizon</name>
    <dbReference type="NCBI Taxonomy" id="34254"/>
    <lineage>
        <taxon>Eukaryota</taxon>
        <taxon>Viridiplantae</taxon>
        <taxon>Streptophyta</taxon>
        <taxon>Embryophyta</taxon>
        <taxon>Tracheophyta</taxon>
        <taxon>Spermatophyta</taxon>
        <taxon>Magnoliopsida</taxon>
        <taxon>eudicotyledons</taxon>
        <taxon>Gunneridae</taxon>
        <taxon>Pentapetalae</taxon>
        <taxon>asterids</taxon>
        <taxon>lamiids</taxon>
        <taxon>Boraginales</taxon>
        <taxon>Boraginaceae</taxon>
        <taxon>Boraginoideae</taxon>
        <taxon>Lithospermeae</taxon>
        <taxon>Lithospermum</taxon>
    </lineage>
</organism>
<keyword evidence="1" id="KW-0548">Nucleotidyltransferase</keyword>
<keyword evidence="2" id="KW-1185">Reference proteome</keyword>